<evidence type="ECO:0000259" key="1">
    <source>
        <dbReference type="Pfam" id="PF04233"/>
    </source>
</evidence>
<proteinExistence type="predicted"/>
<name>A0A9X4MID4_9BACT</name>
<gene>
    <name evidence="3" type="ORF">OLX77_04560</name>
</gene>
<evidence type="ECO:0000313" key="3">
    <source>
        <dbReference type="EMBL" id="MDG4475429.1"/>
    </source>
</evidence>
<dbReference type="RefSeq" id="WP_307632401.1">
    <property type="nucleotide sequence ID" value="NZ_JAPHEH010000001.1"/>
</dbReference>
<evidence type="ECO:0000313" key="4">
    <source>
        <dbReference type="Proteomes" id="UP001154240"/>
    </source>
</evidence>
<dbReference type="InterPro" id="IPR006528">
    <property type="entry name" value="Phage_head_morphogenesis_dom"/>
</dbReference>
<feature type="domain" description="Phage head morphogenesis" evidence="1">
    <location>
        <begin position="53"/>
        <end position="169"/>
    </location>
</feature>
<dbReference type="Proteomes" id="UP001154240">
    <property type="component" value="Unassembled WGS sequence"/>
</dbReference>
<dbReference type="Pfam" id="PF18810">
    <property type="entry name" value="PBECR2"/>
    <property type="match status" value="1"/>
</dbReference>
<protein>
    <submittedName>
        <fullName evidence="3">PBECR2 nuclease fold domain-containing protein</fullName>
    </submittedName>
</protein>
<dbReference type="InterPro" id="IPR041110">
    <property type="entry name" value="PBECR2"/>
</dbReference>
<dbReference type="AlphaFoldDB" id="A0A9X4MID4"/>
<reference evidence="3" key="1">
    <citation type="journal article" date="2022" name="bioRxiv">
        <title>Thiovibrio frasassiensisgen. nov., sp. nov., an autotrophic, elemental sulfur disproportionating bacterium isolated from sulfidic karst sediment, and proposal of Thiovibrionaceae fam. nov.</title>
        <authorList>
            <person name="Aronson H."/>
            <person name="Thomas C."/>
            <person name="Bhattacharyya M."/>
            <person name="Eckstein S."/>
            <person name="Jensen S."/>
            <person name="Barco R."/>
            <person name="Macalady J."/>
            <person name="Amend J."/>
        </authorList>
    </citation>
    <scope>NUCLEOTIDE SEQUENCE</scope>
    <source>
        <strain evidence="3">RS19-109</strain>
    </source>
</reference>
<organism evidence="3 4">
    <name type="scientific">Thiovibrio frasassiensis</name>
    <dbReference type="NCBI Taxonomy" id="2984131"/>
    <lineage>
        <taxon>Bacteria</taxon>
        <taxon>Pseudomonadati</taxon>
        <taxon>Thermodesulfobacteriota</taxon>
        <taxon>Desulfobulbia</taxon>
        <taxon>Desulfobulbales</taxon>
        <taxon>Thiovibrionaceae</taxon>
        <taxon>Thiovibrio</taxon>
    </lineage>
</organism>
<dbReference type="EMBL" id="JAPHEH010000001">
    <property type="protein sequence ID" value="MDG4475429.1"/>
    <property type="molecule type" value="Genomic_DNA"/>
</dbReference>
<evidence type="ECO:0000259" key="2">
    <source>
        <dbReference type="Pfam" id="PF18810"/>
    </source>
</evidence>
<accession>A0A9X4MID4</accession>
<dbReference type="Pfam" id="PF04233">
    <property type="entry name" value="Phage_Mu_F"/>
    <property type="match status" value="1"/>
</dbReference>
<sequence>MVEYGSLPFEEAETFFRNKVRIPTRQWDDLKKGQHARGFMIAGAQRDDMLCDFQTALRKGIEQGTTLEAFRQDFDQIVGRYGWSYNGGRGWRTRVIYDTNLRTSYMAGRYKQMTDPDVLAYRPFWRYRHGDSQRPRPQHLAWHGLVLAHDDGFWSSHYPPNGWGCKCSVEALSGRDVERLGKSGPDKAPPIVIDPKTGAPVGIDKGWDYNVGEAAWGKKLSETSMNEYRAQGAKAWERLTPGDWQSHGRKERIPADTPRAALGPKLTTTQAAAKALTGIMGAEERIYTLPSGGKMLVNAESLAAHVDLDRTPYLPLLPEVLEDPYETWLSFEQHKGTGKVVLRQRLIKLVQLDKKRGLLVTAQAKNGMLEAWTMVPTTKLDYINKQRNGKLLWGREEVGP</sequence>
<keyword evidence="4" id="KW-1185">Reference proteome</keyword>
<comment type="caution">
    <text evidence="3">The sequence shown here is derived from an EMBL/GenBank/DDBJ whole genome shotgun (WGS) entry which is preliminary data.</text>
</comment>
<reference evidence="3" key="2">
    <citation type="submission" date="2022-10" db="EMBL/GenBank/DDBJ databases">
        <authorList>
            <person name="Aronson H.S."/>
        </authorList>
    </citation>
    <scope>NUCLEOTIDE SEQUENCE</scope>
    <source>
        <strain evidence="3">RS19-109</strain>
    </source>
</reference>
<feature type="domain" description="Phage-Barnase-EndoU-ColicinE5/D-RelE like nuclease 2" evidence="2">
    <location>
        <begin position="281"/>
        <end position="393"/>
    </location>
</feature>